<proteinExistence type="predicted"/>
<protein>
    <submittedName>
        <fullName evidence="2">Uncharacterized protein</fullName>
    </submittedName>
</protein>
<dbReference type="EMBL" id="RBTW01000264">
    <property type="protein sequence ID" value="RMU16449.1"/>
    <property type="molecule type" value="Genomic_DNA"/>
</dbReference>
<evidence type="ECO:0000256" key="1">
    <source>
        <dbReference type="SAM" id="MobiDB-lite"/>
    </source>
</evidence>
<comment type="caution">
    <text evidence="2">The sequence shown here is derived from an EMBL/GenBank/DDBJ whole genome shotgun (WGS) entry which is preliminary data.</text>
</comment>
<feature type="region of interest" description="Disordered" evidence="1">
    <location>
        <begin position="21"/>
        <end position="49"/>
    </location>
</feature>
<accession>A0AB37R1F0</accession>
<gene>
    <name evidence="2" type="ORF">ALP33_200032</name>
</gene>
<dbReference type="Proteomes" id="UP000271817">
    <property type="component" value="Unassembled WGS sequence"/>
</dbReference>
<evidence type="ECO:0000313" key="2">
    <source>
        <dbReference type="EMBL" id="RMU16449.1"/>
    </source>
</evidence>
<reference evidence="2 3" key="1">
    <citation type="submission" date="2018-08" db="EMBL/GenBank/DDBJ databases">
        <title>Recombination of ecologically and evolutionarily significant loci maintains genetic cohesion in the Pseudomonas syringae species complex.</title>
        <authorList>
            <person name="Dillon M."/>
            <person name="Thakur S."/>
            <person name="Almeida R.N.D."/>
            <person name="Weir B.S."/>
            <person name="Guttman D.S."/>
        </authorList>
    </citation>
    <scope>NUCLEOTIDE SEQUENCE [LARGE SCALE GENOMIC DNA]</scope>
    <source>
        <strain evidence="2 3">ICMP 3402</strain>
    </source>
</reference>
<feature type="compositionally biased region" description="Polar residues" evidence="1">
    <location>
        <begin position="25"/>
        <end position="35"/>
    </location>
</feature>
<organism evidence="2 3">
    <name type="scientific">Pseudomonas amygdali pv. lachrymans</name>
    <name type="common">Pseudomonas syringae pv. lachrymans</name>
    <dbReference type="NCBI Taxonomy" id="53707"/>
    <lineage>
        <taxon>Bacteria</taxon>
        <taxon>Pseudomonadati</taxon>
        <taxon>Pseudomonadota</taxon>
        <taxon>Gammaproteobacteria</taxon>
        <taxon>Pseudomonadales</taxon>
        <taxon>Pseudomonadaceae</taxon>
        <taxon>Pseudomonas</taxon>
        <taxon>Pseudomonas amygdali</taxon>
    </lineage>
</organism>
<evidence type="ECO:0000313" key="3">
    <source>
        <dbReference type="Proteomes" id="UP000271817"/>
    </source>
</evidence>
<sequence>MDLSFVMRPIIDHHETYVPTAAASDESSLHTSTAQKPLHRQSMLGTPPQAVADQMHDAGLQRRGRKNRSQSLRYSFEAIRDGDQNILNATSLEVVVPGIVDVSELAHCIGILKLLYIEVCRLDSSEAATVGT</sequence>
<dbReference type="AlphaFoldDB" id="A0AB37R1F0"/>
<name>A0AB37R1F0_PSEAV</name>